<dbReference type="RefSeq" id="XP_020302505.1">
    <property type="nucleotide sequence ID" value="XM_020447243.1"/>
</dbReference>
<name>A0A1S0TXB6_LOALO</name>
<proteinExistence type="predicted"/>
<dbReference type="GeneID" id="9944199"/>
<dbReference type="CTD" id="9944199"/>
<protein>
    <submittedName>
        <fullName evidence="1">Uncharacterized protein</fullName>
    </submittedName>
</protein>
<organism evidence="1">
    <name type="scientific">Loa loa</name>
    <name type="common">Eye worm</name>
    <name type="synonym">Filaria loa</name>
    <dbReference type="NCBI Taxonomy" id="7209"/>
    <lineage>
        <taxon>Eukaryota</taxon>
        <taxon>Metazoa</taxon>
        <taxon>Ecdysozoa</taxon>
        <taxon>Nematoda</taxon>
        <taxon>Chromadorea</taxon>
        <taxon>Rhabditida</taxon>
        <taxon>Spirurina</taxon>
        <taxon>Spiruromorpha</taxon>
        <taxon>Filarioidea</taxon>
        <taxon>Onchocercidae</taxon>
        <taxon>Loa</taxon>
    </lineage>
</organism>
<gene>
    <name evidence="1" type="ORF">LOAG_06782</name>
</gene>
<dbReference type="EMBL" id="JH712595">
    <property type="protein sequence ID" value="EFO21702.2"/>
    <property type="molecule type" value="Genomic_DNA"/>
</dbReference>
<dbReference type="AlphaFoldDB" id="A0A1S0TXB6"/>
<reference evidence="1" key="1">
    <citation type="submission" date="2012-04" db="EMBL/GenBank/DDBJ databases">
        <title>The Genome Sequence of Loa loa.</title>
        <authorList>
            <consortium name="The Broad Institute Genome Sequencing Platform"/>
            <consortium name="Broad Institute Genome Sequencing Center for Infectious Disease"/>
            <person name="Nutman T.B."/>
            <person name="Fink D.L."/>
            <person name="Russ C."/>
            <person name="Young S."/>
            <person name="Zeng Q."/>
            <person name="Gargeya S."/>
            <person name="Alvarado L."/>
            <person name="Berlin A."/>
            <person name="Chapman S.B."/>
            <person name="Chen Z."/>
            <person name="Freedman E."/>
            <person name="Gellesch M."/>
            <person name="Goldberg J."/>
            <person name="Griggs A."/>
            <person name="Gujja S."/>
            <person name="Heilman E.R."/>
            <person name="Heiman D."/>
            <person name="Howarth C."/>
            <person name="Mehta T."/>
            <person name="Neiman D."/>
            <person name="Pearson M."/>
            <person name="Roberts A."/>
            <person name="Saif S."/>
            <person name="Shea T."/>
            <person name="Shenoy N."/>
            <person name="Sisk P."/>
            <person name="Stolte C."/>
            <person name="Sykes S."/>
            <person name="White J."/>
            <person name="Yandava C."/>
            <person name="Haas B."/>
            <person name="Henn M.R."/>
            <person name="Nusbaum C."/>
            <person name="Birren B."/>
        </authorList>
    </citation>
    <scope>NUCLEOTIDE SEQUENCE [LARGE SCALE GENOMIC DNA]</scope>
</reference>
<dbReference type="KEGG" id="loa:LOAG_06782"/>
<dbReference type="InParanoid" id="A0A1S0TXB6"/>
<evidence type="ECO:0000313" key="1">
    <source>
        <dbReference type="EMBL" id="EFO21702.2"/>
    </source>
</evidence>
<dbReference type="OrthoDB" id="10004596at2759"/>
<sequence>MEKIRSIIHHTTVERLDVMKNMKDTQSSGSINFAVLENRLQALAVLMLHYCAALQINDSQRHTLQ</sequence>
<accession>A0A1S0TXB6</accession>